<evidence type="ECO:0000259" key="1">
    <source>
        <dbReference type="Pfam" id="PF16561"/>
    </source>
</evidence>
<organism evidence="2 3">
    <name type="scientific">Salinispira pacifica</name>
    <dbReference type="NCBI Taxonomy" id="1307761"/>
    <lineage>
        <taxon>Bacteria</taxon>
        <taxon>Pseudomonadati</taxon>
        <taxon>Spirochaetota</taxon>
        <taxon>Spirochaetia</taxon>
        <taxon>Spirochaetales</taxon>
        <taxon>Spirochaetaceae</taxon>
        <taxon>Salinispira</taxon>
    </lineage>
</organism>
<feature type="domain" description="AMP-activated protein kinase glycogen-binding" evidence="1">
    <location>
        <begin position="158"/>
        <end position="239"/>
    </location>
</feature>
<dbReference type="PATRIC" id="fig|1307761.3.peg.185"/>
<dbReference type="AlphaFoldDB" id="V5WCU3"/>
<evidence type="ECO:0000313" key="3">
    <source>
        <dbReference type="Proteomes" id="UP000018680"/>
    </source>
</evidence>
<sequence length="241" mass="28439">MQFFGNVHADDLARHLFIAGLDEAQAPVYHSPSDSLVFTYENNLQRHQPRYVGVAFEHEQFSRIHEMQYFDTRNAQGELESRVYFLFLQVDREIEDLESIRYRYVIDGIWTEDPRNPESRRKLSGRKISVVQLPEQRQIRPRSPVVLEASSGRSRVVRFIYKGEPGQSIYLAGSFNNWDPFMYRLEEHPRDPGNYEIELRLLPGEYHYSYYYKGRAIQDPLNIQSSYDIDGSVYSYFSIDS</sequence>
<dbReference type="HOGENOM" id="CLU_100242_0_0_12"/>
<evidence type="ECO:0000313" key="2">
    <source>
        <dbReference type="EMBL" id="AHC13628.1"/>
    </source>
</evidence>
<proteinExistence type="predicted"/>
<gene>
    <name evidence="2" type="ORF">L21SP2_0184</name>
</gene>
<name>V5WCU3_9SPIO</name>
<dbReference type="SUPFAM" id="SSF81296">
    <property type="entry name" value="E set domains"/>
    <property type="match status" value="1"/>
</dbReference>
<dbReference type="InterPro" id="IPR013783">
    <property type="entry name" value="Ig-like_fold"/>
</dbReference>
<dbReference type="CDD" id="cd02859">
    <property type="entry name" value="E_set_AMPKbeta_like_N"/>
    <property type="match status" value="1"/>
</dbReference>
<dbReference type="EMBL" id="CP006939">
    <property type="protein sequence ID" value="AHC13628.1"/>
    <property type="molecule type" value="Genomic_DNA"/>
</dbReference>
<dbReference type="Pfam" id="PF16561">
    <property type="entry name" value="AMPK1_CBM"/>
    <property type="match status" value="1"/>
</dbReference>
<dbReference type="KEGG" id="slr:L21SP2_0184"/>
<accession>V5WCU3</accession>
<dbReference type="InterPro" id="IPR014756">
    <property type="entry name" value="Ig_E-set"/>
</dbReference>
<dbReference type="Proteomes" id="UP000018680">
    <property type="component" value="Chromosome"/>
</dbReference>
<dbReference type="eggNOG" id="COG0296">
    <property type="taxonomic scope" value="Bacteria"/>
</dbReference>
<reference evidence="2 3" key="1">
    <citation type="journal article" date="2015" name="Stand. Genomic Sci.">
        <title>Complete genome sequence and description of Salinispira pacifica gen. nov., sp. nov., a novel spirochaete isolated form a hypersaline microbial mat.</title>
        <authorList>
            <person name="Ben Hania W."/>
            <person name="Joseph M."/>
            <person name="Schumann P."/>
            <person name="Bunk B."/>
            <person name="Fiebig A."/>
            <person name="Sproer C."/>
            <person name="Klenk H.P."/>
            <person name="Fardeau M.L."/>
            <person name="Spring S."/>
        </authorList>
    </citation>
    <scope>NUCLEOTIDE SEQUENCE [LARGE SCALE GENOMIC DNA]</scope>
    <source>
        <strain evidence="2 3">L21-RPul-D2</strain>
    </source>
</reference>
<dbReference type="STRING" id="1307761.L21SP2_0184"/>
<protein>
    <recommendedName>
        <fullName evidence="1">AMP-activated protein kinase glycogen-binding domain-containing protein</fullName>
    </recommendedName>
</protein>
<dbReference type="Gene3D" id="2.60.40.10">
    <property type="entry name" value="Immunoglobulins"/>
    <property type="match status" value="1"/>
</dbReference>
<dbReference type="InterPro" id="IPR032640">
    <property type="entry name" value="AMPK1_CBM"/>
</dbReference>
<keyword evidence="3" id="KW-1185">Reference proteome</keyword>